<name>A0A388TAW6_TERA1</name>
<dbReference type="InterPro" id="IPR041492">
    <property type="entry name" value="HAD_2"/>
</dbReference>
<accession>A0A388TAW6</accession>
<dbReference type="InterPro" id="IPR023214">
    <property type="entry name" value="HAD_sf"/>
</dbReference>
<dbReference type="PANTHER" id="PTHR43481">
    <property type="entry name" value="FRUCTOSE-1-PHOSPHATE PHOSPHATASE"/>
    <property type="match status" value="1"/>
</dbReference>
<dbReference type="AlphaFoldDB" id="A0A388TAW6"/>
<dbReference type="InterPro" id="IPR051806">
    <property type="entry name" value="HAD-like_SPP"/>
</dbReference>
<dbReference type="Proteomes" id="UP000269352">
    <property type="component" value="Unassembled WGS sequence"/>
</dbReference>
<dbReference type="GO" id="GO:0050308">
    <property type="term" value="F:sugar-phosphatase activity"/>
    <property type="evidence" value="ECO:0007669"/>
    <property type="project" value="TreeGrafter"/>
</dbReference>
<dbReference type="InterPro" id="IPR036412">
    <property type="entry name" value="HAD-like_sf"/>
</dbReference>
<reference evidence="1 2" key="1">
    <citation type="journal article" date="2019" name="ISME J.">
        <title>Genome analyses of uncultured TG2/ZB3 bacteria in 'Margulisbacteria' specifically attached to ectosymbiotic spirochetes of protists in the termite gut.</title>
        <authorList>
            <person name="Utami Y.D."/>
            <person name="Kuwahara H."/>
            <person name="Igai K."/>
            <person name="Murakami T."/>
            <person name="Sugaya K."/>
            <person name="Morikawa T."/>
            <person name="Nagura Y."/>
            <person name="Yuki M."/>
            <person name="Deevong P."/>
            <person name="Inoue T."/>
            <person name="Kihara K."/>
            <person name="Lo N."/>
            <person name="Yamada A."/>
            <person name="Ohkuma M."/>
            <person name="Hongoh Y."/>
        </authorList>
    </citation>
    <scope>NUCLEOTIDE SEQUENCE [LARGE SCALE GENOMIC DNA]</scope>
    <source>
        <strain evidence="1">NkOx7-01</strain>
    </source>
</reference>
<gene>
    <name evidence="1" type="ORF">NO1_0966</name>
</gene>
<organism evidence="1 2">
    <name type="scientific">Termititenax aidoneus</name>
    <dbReference type="NCBI Taxonomy" id="2218524"/>
    <lineage>
        <taxon>Bacteria</taxon>
        <taxon>Bacillati</taxon>
        <taxon>Candidatus Margulisiibacteriota</taxon>
        <taxon>Candidatus Termititenacia</taxon>
        <taxon>Candidatus Termititenacales</taxon>
        <taxon>Candidatus Termititenacaceae</taxon>
        <taxon>Candidatus Termititenax</taxon>
    </lineage>
</organism>
<dbReference type="Gene3D" id="3.40.50.1000">
    <property type="entry name" value="HAD superfamily/HAD-like"/>
    <property type="match status" value="1"/>
</dbReference>
<protein>
    <submittedName>
        <fullName evidence="1">Phosphatase</fullName>
    </submittedName>
</protein>
<dbReference type="Gene3D" id="1.10.150.240">
    <property type="entry name" value="Putative phosphatase, domain 2"/>
    <property type="match status" value="1"/>
</dbReference>
<dbReference type="Pfam" id="PF13419">
    <property type="entry name" value="HAD_2"/>
    <property type="match status" value="1"/>
</dbReference>
<sequence>MDGVIVDSMPYHFFAWYEALKKYGITVNTQNIYEHEGEKWEITLQHYLSQNNLPDDPAFRRKIFNYRQKLFHKIFRRQIMPGLPELLRELKVQKYRLGLVSGTPSGDMPRLISKALLKLFDCAVGGDMVARSKPHPEPYLAAAKKLALRPAECLVIENAPLGIRSAKAAQMRCLAVTTSLPESYLKQAGADWVCGIKDLRKKLFQIIKVG</sequence>
<dbReference type="CDD" id="cd07505">
    <property type="entry name" value="HAD_BPGM-like"/>
    <property type="match status" value="1"/>
</dbReference>
<comment type="caution">
    <text evidence="1">The sequence shown here is derived from an EMBL/GenBank/DDBJ whole genome shotgun (WGS) entry which is preliminary data.</text>
</comment>
<evidence type="ECO:0000313" key="2">
    <source>
        <dbReference type="Proteomes" id="UP000269352"/>
    </source>
</evidence>
<proteinExistence type="predicted"/>
<dbReference type="EMBL" id="BGZN01000015">
    <property type="protein sequence ID" value="GBR73624.1"/>
    <property type="molecule type" value="Genomic_DNA"/>
</dbReference>
<evidence type="ECO:0000313" key="1">
    <source>
        <dbReference type="EMBL" id="GBR73624.1"/>
    </source>
</evidence>
<dbReference type="SUPFAM" id="SSF56784">
    <property type="entry name" value="HAD-like"/>
    <property type="match status" value="1"/>
</dbReference>
<keyword evidence="2" id="KW-1185">Reference proteome</keyword>
<dbReference type="NCBIfam" id="TIGR01509">
    <property type="entry name" value="HAD-SF-IA-v3"/>
    <property type="match status" value="1"/>
</dbReference>
<dbReference type="InterPro" id="IPR023198">
    <property type="entry name" value="PGP-like_dom2"/>
</dbReference>
<dbReference type="PANTHER" id="PTHR43481:SF4">
    <property type="entry name" value="GLYCEROL-1-PHOSPHATE PHOSPHOHYDROLASE 1-RELATED"/>
    <property type="match status" value="1"/>
</dbReference>
<dbReference type="InterPro" id="IPR006439">
    <property type="entry name" value="HAD-SF_hydro_IA"/>
</dbReference>